<evidence type="ECO:0000313" key="1">
    <source>
        <dbReference type="EMBL" id="GBP48396.1"/>
    </source>
</evidence>
<proteinExistence type="predicted"/>
<comment type="caution">
    <text evidence="1">The sequence shown here is derived from an EMBL/GenBank/DDBJ whole genome shotgun (WGS) entry which is preliminary data.</text>
</comment>
<dbReference type="AlphaFoldDB" id="A0A4C1WAI0"/>
<dbReference type="EMBL" id="BGZK01000523">
    <property type="protein sequence ID" value="GBP48396.1"/>
    <property type="molecule type" value="Genomic_DNA"/>
</dbReference>
<accession>A0A4C1WAI0</accession>
<gene>
    <name evidence="1" type="ORF">EVAR_36830_1</name>
</gene>
<protein>
    <submittedName>
        <fullName evidence="1">Uncharacterized protein</fullName>
    </submittedName>
</protein>
<dbReference type="Proteomes" id="UP000299102">
    <property type="component" value="Unassembled WGS sequence"/>
</dbReference>
<keyword evidence="2" id="KW-1185">Reference proteome</keyword>
<evidence type="ECO:0000313" key="2">
    <source>
        <dbReference type="Proteomes" id="UP000299102"/>
    </source>
</evidence>
<sequence length="148" mass="16404">MVHGVMYNSGILKFVQVTRGLQSKAGHSSLDTIMRAGSAATGALRRENARGKQRSAYEHAHHKKKSQTRLACPQRGASFNITPADSESEVNGRTLKRIARPGYCFCRRAIEHARRYRREISMTSAVCEKLVARSPTPASLHSSGRRVL</sequence>
<name>A0A4C1WAI0_EUMVA</name>
<organism evidence="1 2">
    <name type="scientific">Eumeta variegata</name>
    <name type="common">Bagworm moth</name>
    <name type="synonym">Eumeta japonica</name>
    <dbReference type="NCBI Taxonomy" id="151549"/>
    <lineage>
        <taxon>Eukaryota</taxon>
        <taxon>Metazoa</taxon>
        <taxon>Ecdysozoa</taxon>
        <taxon>Arthropoda</taxon>
        <taxon>Hexapoda</taxon>
        <taxon>Insecta</taxon>
        <taxon>Pterygota</taxon>
        <taxon>Neoptera</taxon>
        <taxon>Endopterygota</taxon>
        <taxon>Lepidoptera</taxon>
        <taxon>Glossata</taxon>
        <taxon>Ditrysia</taxon>
        <taxon>Tineoidea</taxon>
        <taxon>Psychidae</taxon>
        <taxon>Oiketicinae</taxon>
        <taxon>Eumeta</taxon>
    </lineage>
</organism>
<reference evidence="1 2" key="1">
    <citation type="journal article" date="2019" name="Commun. Biol.">
        <title>The bagworm genome reveals a unique fibroin gene that provides high tensile strength.</title>
        <authorList>
            <person name="Kono N."/>
            <person name="Nakamura H."/>
            <person name="Ohtoshi R."/>
            <person name="Tomita M."/>
            <person name="Numata K."/>
            <person name="Arakawa K."/>
        </authorList>
    </citation>
    <scope>NUCLEOTIDE SEQUENCE [LARGE SCALE GENOMIC DNA]</scope>
</reference>